<dbReference type="EMBL" id="UGHK01000003">
    <property type="protein sequence ID" value="STO91875.1"/>
    <property type="molecule type" value="Genomic_DNA"/>
</dbReference>
<dbReference type="AlphaFoldDB" id="A0A377I9B9"/>
<organism evidence="2 5">
    <name type="scientific">Avibacterium paragallinarum</name>
    <name type="common">Haemophilus gallinarum</name>
    <dbReference type="NCBI Taxonomy" id="728"/>
    <lineage>
        <taxon>Bacteria</taxon>
        <taxon>Pseudomonadati</taxon>
        <taxon>Pseudomonadota</taxon>
        <taxon>Gammaproteobacteria</taxon>
        <taxon>Pasteurellales</taxon>
        <taxon>Pasteurellaceae</taxon>
        <taxon>Avibacterium</taxon>
    </lineage>
</organism>
<sequence>MKKWLEKLKVFYLSNDFIIVHLIIAMCLIWWVLGQ</sequence>
<evidence type="ECO:0000313" key="3">
    <source>
        <dbReference type="EMBL" id="STO73031.1"/>
    </source>
</evidence>
<accession>A0A377I9B9</accession>
<evidence type="ECO:0000313" key="5">
    <source>
        <dbReference type="Proteomes" id="UP000254465"/>
    </source>
</evidence>
<dbReference type="Proteomes" id="UP000254465">
    <property type="component" value="Unassembled WGS sequence"/>
</dbReference>
<keyword evidence="1" id="KW-1133">Transmembrane helix</keyword>
<keyword evidence="1" id="KW-0472">Membrane</keyword>
<feature type="transmembrane region" description="Helical" evidence="1">
    <location>
        <begin position="12"/>
        <end position="33"/>
    </location>
</feature>
<keyword evidence="1" id="KW-0812">Transmembrane</keyword>
<name>A0A377I9B9_AVIPA</name>
<gene>
    <name evidence="2" type="ORF">NCTC11296_01716</name>
    <name evidence="3" type="ORF">NCTC11296_02982</name>
    <name evidence="4" type="ORF">NCTC11296_03004</name>
</gene>
<evidence type="ECO:0000256" key="1">
    <source>
        <dbReference type="SAM" id="Phobius"/>
    </source>
</evidence>
<proteinExistence type="predicted"/>
<protein>
    <submittedName>
        <fullName evidence="2">Uncharacterized protein</fullName>
    </submittedName>
</protein>
<dbReference type="EMBL" id="UGHK01000002">
    <property type="protein sequence ID" value="STO71803.1"/>
    <property type="molecule type" value="Genomic_DNA"/>
</dbReference>
<evidence type="ECO:0000313" key="2">
    <source>
        <dbReference type="EMBL" id="STO71803.1"/>
    </source>
</evidence>
<evidence type="ECO:0000313" key="4">
    <source>
        <dbReference type="EMBL" id="STO91875.1"/>
    </source>
</evidence>
<dbReference type="EMBL" id="UGHK01000002">
    <property type="protein sequence ID" value="STO73031.1"/>
    <property type="molecule type" value="Genomic_DNA"/>
</dbReference>
<reference evidence="2 5" key="1">
    <citation type="submission" date="2018-06" db="EMBL/GenBank/DDBJ databases">
        <authorList>
            <consortium name="Pathogen Informatics"/>
            <person name="Doyle S."/>
        </authorList>
    </citation>
    <scope>NUCLEOTIDE SEQUENCE [LARGE SCALE GENOMIC DNA]</scope>
    <source>
        <strain evidence="2 5">NCTC11296</strain>
    </source>
</reference>